<dbReference type="OrthoDB" id="427323at2759"/>
<accession>A0A812LP85</accession>
<protein>
    <submittedName>
        <fullName evidence="2">Uncharacterized protein</fullName>
    </submittedName>
</protein>
<evidence type="ECO:0000313" key="3">
    <source>
        <dbReference type="Proteomes" id="UP000601435"/>
    </source>
</evidence>
<dbReference type="EMBL" id="CAJNJA010009253">
    <property type="protein sequence ID" value="CAE7244697.1"/>
    <property type="molecule type" value="Genomic_DNA"/>
</dbReference>
<gene>
    <name evidence="2" type="ORF">SNEC2469_LOCUS4685</name>
</gene>
<feature type="region of interest" description="Disordered" evidence="1">
    <location>
        <begin position="292"/>
        <end position="313"/>
    </location>
</feature>
<comment type="caution">
    <text evidence="2">The sequence shown here is derived from an EMBL/GenBank/DDBJ whole genome shotgun (WGS) entry which is preliminary data.</text>
</comment>
<feature type="region of interest" description="Disordered" evidence="1">
    <location>
        <begin position="200"/>
        <end position="229"/>
    </location>
</feature>
<evidence type="ECO:0000256" key="1">
    <source>
        <dbReference type="SAM" id="MobiDB-lite"/>
    </source>
</evidence>
<dbReference type="AlphaFoldDB" id="A0A812LP85"/>
<keyword evidence="3" id="KW-1185">Reference proteome</keyword>
<name>A0A812LP85_9DINO</name>
<reference evidence="2" key="1">
    <citation type="submission" date="2021-02" db="EMBL/GenBank/DDBJ databases">
        <authorList>
            <person name="Dougan E. K."/>
            <person name="Rhodes N."/>
            <person name="Thang M."/>
            <person name="Chan C."/>
        </authorList>
    </citation>
    <scope>NUCLEOTIDE SEQUENCE</scope>
</reference>
<organism evidence="2 3">
    <name type="scientific">Symbiodinium necroappetens</name>
    <dbReference type="NCBI Taxonomy" id="1628268"/>
    <lineage>
        <taxon>Eukaryota</taxon>
        <taxon>Sar</taxon>
        <taxon>Alveolata</taxon>
        <taxon>Dinophyceae</taxon>
        <taxon>Suessiales</taxon>
        <taxon>Symbiodiniaceae</taxon>
        <taxon>Symbiodinium</taxon>
    </lineage>
</organism>
<proteinExistence type="predicted"/>
<feature type="compositionally biased region" description="Basic and acidic residues" evidence="1">
    <location>
        <begin position="292"/>
        <end position="308"/>
    </location>
</feature>
<evidence type="ECO:0000313" key="2">
    <source>
        <dbReference type="EMBL" id="CAE7244697.1"/>
    </source>
</evidence>
<sequence>MASAEEFNQEINVGKVAIPALSSLLDVRVPFVQLESERLQASVSWLYGAVQALQQQCLGLNSRLEHLQEMSTPSLQASPLSPLPLDAEDGRMQLWQHEQKRAAEQAQVELRFQALSASVESRLQHADLEALEGKMTRRLDEISQHSKQEISSLARLLEGSFSADRRQLQEQFEALRCKVEAQLDVLSASGVQNAVKALRQAPQEPPVPHAVLSREMPEETTFGPERTSGAALAEQSLQSRLEQLEQSLQRLSQRGAPRAEETSSDAVWQRFTDVDQAHIMTVQRISEMETRLARVESKGPGRRQRDGSGKLAQAGDWEVPMSELQSSHASLAEEVAAHVLPAVSTLRSTLTQITKYISGDAPEEDMATSMKSVNALDWLQQRVGALTKEKGLTLEARLQLLEQATGSTEIFQKVQNLEQILGRLDVDAVNEVPPQLIIVKEDQEVFKQDLRREVQELKVLVGCMEACVPKEARKAIQLFKRGAGVSDEEFITAGGLKLYADVEALREVRPPEELQVRLADLETNSAQQHDSLNSMVQDLETKQERLSSAFRKRFASDDEWRAKLATPIIADKSLQEMTDSEIEDYNRKVQERAQEVRKDRALLALEKAQDGRLERKATKVWNQHAKERVKIPAEQVPEMLESLSFEVSNNEMHFLLGIFGATQGSDIDLEHELTQNDWHWLVGECQILKESYKFFFRREEWEVQYTDQLQKLTLKDLWTTKGRSNQGAHKIGWWWTTGEKAGQASVLQKFAWGAQPEVEEELLGKMELVIGPRLKDADGKQSME</sequence>
<dbReference type="Proteomes" id="UP000601435">
    <property type="component" value="Unassembled WGS sequence"/>
</dbReference>